<dbReference type="Proteomes" id="UP000430120">
    <property type="component" value="Unassembled WGS sequence"/>
</dbReference>
<dbReference type="AlphaFoldDB" id="A0A643FDZ0"/>
<comment type="caution">
    <text evidence="1">The sequence shown here is derived from an EMBL/GenBank/DDBJ whole genome shotgun (WGS) entry which is preliminary data.</text>
</comment>
<evidence type="ECO:0008006" key="3">
    <source>
        <dbReference type="Google" id="ProtNLM"/>
    </source>
</evidence>
<sequence>MTASPESMVAERKLTWDRESGAFVPAVAVERDRRVAGFIKGPLPLVWMQAAARMPGKTLQVALALWYLAGLKKTTTVRLPSKPLNEMGVSRDAKYEALARLEQQGLVSVQQQPGQAPLVTLLTASA</sequence>
<evidence type="ECO:0000313" key="1">
    <source>
        <dbReference type="EMBL" id="KAB0580714.1"/>
    </source>
</evidence>
<reference evidence="1 2" key="1">
    <citation type="submission" date="2019-09" db="EMBL/GenBank/DDBJ databases">
        <title>Draft genome sequences of 48 bacterial type strains from the CCUG.</title>
        <authorList>
            <person name="Tunovic T."/>
            <person name="Pineiro-Iglesias B."/>
            <person name="Unosson C."/>
            <person name="Inganas E."/>
            <person name="Ohlen M."/>
            <person name="Cardew S."/>
            <person name="Jensie-Markopoulos S."/>
            <person name="Salva-Serra F."/>
            <person name="Jaen-Luchoro D."/>
            <person name="Karlsson R."/>
            <person name="Svensson-Stadler L."/>
            <person name="Chun J."/>
            <person name="Moore E."/>
        </authorList>
    </citation>
    <scope>NUCLEOTIDE SEQUENCE [LARGE SCALE GENOMIC DNA]</scope>
    <source>
        <strain evidence="1 2">CCUG 30977</strain>
    </source>
</reference>
<accession>A0A643FDZ0</accession>
<keyword evidence="2" id="KW-1185">Reference proteome</keyword>
<gene>
    <name evidence="1" type="ORF">F7Q92_13075</name>
</gene>
<proteinExistence type="predicted"/>
<name>A0A643FDZ0_IDEDE</name>
<protein>
    <recommendedName>
        <fullName evidence="3">Helix-turn-helix domain-containing protein</fullName>
    </recommendedName>
</protein>
<evidence type="ECO:0000313" key="2">
    <source>
        <dbReference type="Proteomes" id="UP000430120"/>
    </source>
</evidence>
<dbReference type="OrthoDB" id="292162at2"/>
<organism evidence="1 2">
    <name type="scientific">Ideonella dechloratans</name>
    <dbReference type="NCBI Taxonomy" id="36863"/>
    <lineage>
        <taxon>Bacteria</taxon>
        <taxon>Pseudomonadati</taxon>
        <taxon>Pseudomonadota</taxon>
        <taxon>Betaproteobacteria</taxon>
        <taxon>Burkholderiales</taxon>
        <taxon>Sphaerotilaceae</taxon>
        <taxon>Ideonella</taxon>
    </lineage>
</organism>
<dbReference type="EMBL" id="VZPB01000030">
    <property type="protein sequence ID" value="KAB0580714.1"/>
    <property type="molecule type" value="Genomic_DNA"/>
</dbReference>
<dbReference type="RefSeq" id="WP_151124574.1">
    <property type="nucleotide sequence ID" value="NZ_CP088081.1"/>
</dbReference>